<name>A0A1I0XBI3_9FIRM</name>
<sequence length="101" mass="11118">MLNNVYIYILVMALVTYLIRALPLTLIRTEINNHFIRSFLYYVPYATLAAMTIPACLYSTSSRISAAVGFIIALILAIKKQSLIIVAGGACAAVFIVELFV</sequence>
<keyword evidence="1" id="KW-0472">Membrane</keyword>
<proteinExistence type="predicted"/>
<evidence type="ECO:0000313" key="3">
    <source>
        <dbReference type="Proteomes" id="UP000198838"/>
    </source>
</evidence>
<keyword evidence="1" id="KW-1133">Transmembrane helix</keyword>
<evidence type="ECO:0000313" key="2">
    <source>
        <dbReference type="EMBL" id="SFA97638.1"/>
    </source>
</evidence>
<dbReference type="OrthoDB" id="9811308at2"/>
<feature type="transmembrane region" description="Helical" evidence="1">
    <location>
        <begin position="39"/>
        <end position="55"/>
    </location>
</feature>
<reference evidence="2 3" key="1">
    <citation type="submission" date="2016-10" db="EMBL/GenBank/DDBJ databases">
        <authorList>
            <person name="de Groot N.N."/>
        </authorList>
    </citation>
    <scope>NUCLEOTIDE SEQUENCE [LARGE SCALE GENOMIC DNA]</scope>
    <source>
        <strain evidence="2 3">DSM 5522</strain>
    </source>
</reference>
<keyword evidence="3" id="KW-1185">Reference proteome</keyword>
<dbReference type="RefSeq" id="WP_092871404.1">
    <property type="nucleotide sequence ID" value="NZ_FOJY01000006.1"/>
</dbReference>
<evidence type="ECO:0000256" key="1">
    <source>
        <dbReference type="SAM" id="Phobius"/>
    </source>
</evidence>
<dbReference type="AlphaFoldDB" id="A0A1I0XBI3"/>
<organism evidence="2 3">
    <name type="scientific">Acetitomaculum ruminis DSM 5522</name>
    <dbReference type="NCBI Taxonomy" id="1120918"/>
    <lineage>
        <taxon>Bacteria</taxon>
        <taxon>Bacillati</taxon>
        <taxon>Bacillota</taxon>
        <taxon>Clostridia</taxon>
        <taxon>Lachnospirales</taxon>
        <taxon>Lachnospiraceae</taxon>
        <taxon>Acetitomaculum</taxon>
    </lineage>
</organism>
<gene>
    <name evidence="2" type="ORF">SAMN05216249_10637</name>
</gene>
<dbReference type="InterPro" id="IPR008407">
    <property type="entry name" value="Brnchd-chn_aa_trnsp_AzlD"/>
</dbReference>
<keyword evidence="1" id="KW-0812">Transmembrane</keyword>
<feature type="transmembrane region" description="Helical" evidence="1">
    <location>
        <begin position="6"/>
        <end position="27"/>
    </location>
</feature>
<dbReference type="Proteomes" id="UP000198838">
    <property type="component" value="Unassembled WGS sequence"/>
</dbReference>
<dbReference type="EMBL" id="FOJY01000006">
    <property type="protein sequence ID" value="SFA97638.1"/>
    <property type="molecule type" value="Genomic_DNA"/>
</dbReference>
<dbReference type="STRING" id="1120918.SAMN05216249_10637"/>
<dbReference type="Pfam" id="PF05437">
    <property type="entry name" value="AzlD"/>
    <property type="match status" value="1"/>
</dbReference>
<protein>
    <submittedName>
        <fullName evidence="2">Branched-chain amino acid transport protein</fullName>
    </submittedName>
</protein>
<feature type="transmembrane region" description="Helical" evidence="1">
    <location>
        <begin position="83"/>
        <end position="100"/>
    </location>
</feature>
<accession>A0A1I0XBI3</accession>